<keyword evidence="2" id="KW-0732">Signal</keyword>
<evidence type="ECO:0000313" key="4">
    <source>
        <dbReference type="Proteomes" id="UP000315648"/>
    </source>
</evidence>
<proteinExistence type="predicted"/>
<gene>
    <name evidence="3" type="ORF">FPL22_11445</name>
</gene>
<evidence type="ECO:0008006" key="5">
    <source>
        <dbReference type="Google" id="ProtNLM"/>
    </source>
</evidence>
<feature type="region of interest" description="Disordered" evidence="1">
    <location>
        <begin position="659"/>
        <end position="688"/>
    </location>
</feature>
<dbReference type="RefSeq" id="WP_144230490.1">
    <property type="nucleotide sequence ID" value="NZ_CBCRVV010000009.1"/>
</dbReference>
<evidence type="ECO:0000256" key="1">
    <source>
        <dbReference type="SAM" id="MobiDB-lite"/>
    </source>
</evidence>
<dbReference type="EMBL" id="VMBG01000002">
    <property type="protein sequence ID" value="TSJ76733.1"/>
    <property type="molecule type" value="Genomic_DNA"/>
</dbReference>
<feature type="chain" id="PRO_5022229467" description="WD40 repeat domain-containing protein" evidence="2">
    <location>
        <begin position="22"/>
        <end position="776"/>
    </location>
</feature>
<dbReference type="AlphaFoldDB" id="A0A556QJA8"/>
<evidence type="ECO:0000313" key="3">
    <source>
        <dbReference type="EMBL" id="TSJ76733.1"/>
    </source>
</evidence>
<dbReference type="Proteomes" id="UP000315648">
    <property type="component" value="Unassembled WGS sequence"/>
</dbReference>
<organism evidence="3 4">
    <name type="scientific">Rariglobus hedericola</name>
    <dbReference type="NCBI Taxonomy" id="2597822"/>
    <lineage>
        <taxon>Bacteria</taxon>
        <taxon>Pseudomonadati</taxon>
        <taxon>Verrucomicrobiota</taxon>
        <taxon>Opitutia</taxon>
        <taxon>Opitutales</taxon>
        <taxon>Opitutaceae</taxon>
        <taxon>Rariglobus</taxon>
    </lineage>
</organism>
<protein>
    <recommendedName>
        <fullName evidence="5">WD40 repeat domain-containing protein</fullName>
    </recommendedName>
</protein>
<dbReference type="OrthoDB" id="1190024at2"/>
<dbReference type="SUPFAM" id="SSF63829">
    <property type="entry name" value="Calcium-dependent phosphotriesterase"/>
    <property type="match status" value="1"/>
</dbReference>
<sequence>MPLTFPVRAAGIRVVSLFAVALFFAGATTRADTIFQTDSRPVGLSAQDNTGEVWAIGFSDEKLLRWTSQGWKEMADATPREGSLAHLIHQSAQRGSFPVTTSHSPPPAGIIALWSSPQGGVESLWELREPASPEAPNEQQVARLFHYRHTLPEPWIRLGLSERRWVKPKDLFARGHDENEAWKSAPFYRLIPTENHLWLLSSPQERTRSLGVWNFDRSHGLQSFPLTSIPASSLRKPRMALDASGALWVWGEQADPYNSKDHPRFFTRFADGKFDATPKISGLPDSAITEFVTLEEGRTAVAALENEGLWTVDLISSTGTQRSSPPLPAAAKIWFWQAWPDGLEVALANDPGDNPARHHEYFWAVAWVRQNGEWRAHGRFHYNSSQGSAMLATTGKGARWIRYDGHLILTGPHRAHVLALNQPDAVIRPLGWRIGSRGHFPSGAYVLPSGEAIVTGISSVILKPGELAAALAQPEPAIITFSEPVQGIGDTLAALEEIGPGKGVVNYWDGQRLRQWAAPEDDKYNALKLMQDSERRLWLLKGAEDPVWVLDPGHPEPIWQRHKNLRARVAEEASSGKPTWLAAKRSEENNRPVWHSNGQALLWLGGDAVSLFKANAWKSLPPLKNNGGIAGLQFSADGHPEVSLYESLETEQVWRYQDESGWRQQSSQPSRYAREQADRKKASVTPPESIFKGLRPAGQVWPSPVVDSHGTWWLLKDGELWRDDGGVSRRALPATLRVPWTTREWYELHSVRQDIKGNHYFWMYSDVTIVPQEIWE</sequence>
<reference evidence="3 4" key="1">
    <citation type="submission" date="2019-07" db="EMBL/GenBank/DDBJ databases">
        <title>Description of 53C-WASEF.</title>
        <authorList>
            <person name="Pitt A."/>
            <person name="Hahn M.W."/>
        </authorList>
    </citation>
    <scope>NUCLEOTIDE SEQUENCE [LARGE SCALE GENOMIC DNA]</scope>
    <source>
        <strain evidence="3 4">53C-WASEF</strain>
    </source>
</reference>
<feature type="compositionally biased region" description="Basic and acidic residues" evidence="1">
    <location>
        <begin position="672"/>
        <end position="681"/>
    </location>
</feature>
<keyword evidence="4" id="KW-1185">Reference proteome</keyword>
<comment type="caution">
    <text evidence="3">The sequence shown here is derived from an EMBL/GenBank/DDBJ whole genome shotgun (WGS) entry which is preliminary data.</text>
</comment>
<feature type="signal peptide" evidence="2">
    <location>
        <begin position="1"/>
        <end position="21"/>
    </location>
</feature>
<accession>A0A556QJA8</accession>
<evidence type="ECO:0000256" key="2">
    <source>
        <dbReference type="SAM" id="SignalP"/>
    </source>
</evidence>
<name>A0A556QJA8_9BACT</name>